<dbReference type="InterPro" id="IPR029063">
    <property type="entry name" value="SAM-dependent_MTases_sf"/>
</dbReference>
<comment type="caution">
    <text evidence="6">The sequence shown here is derived from an EMBL/GenBank/DDBJ whole genome shotgun (WGS) entry which is preliminary data.</text>
</comment>
<dbReference type="GO" id="GO:0005829">
    <property type="term" value="C:cytosol"/>
    <property type="evidence" value="ECO:0007669"/>
    <property type="project" value="TreeGrafter"/>
</dbReference>
<dbReference type="GO" id="GO:0015940">
    <property type="term" value="P:pantothenate biosynthetic process"/>
    <property type="evidence" value="ECO:0007669"/>
    <property type="project" value="UniProtKB-ARBA"/>
</dbReference>
<evidence type="ECO:0000256" key="3">
    <source>
        <dbReference type="PROSITE-ProRule" id="PRU00354"/>
    </source>
</evidence>
<dbReference type="Gene3D" id="2.30.140.10">
    <property type="entry name" value="Spermidine synthase, tetramerisation domain"/>
    <property type="match status" value="1"/>
</dbReference>
<dbReference type="FunFam" id="2.30.140.10:FF:000001">
    <property type="entry name" value="SPE3p Spermidine synthase"/>
    <property type="match status" value="1"/>
</dbReference>
<evidence type="ECO:0000256" key="2">
    <source>
        <dbReference type="ARBA" id="ARBA00022679"/>
    </source>
</evidence>
<reference evidence="6" key="2">
    <citation type="submission" date="2021-01" db="EMBL/GenBank/DDBJ databases">
        <authorList>
            <person name="Schikora-Tamarit M.A."/>
        </authorList>
    </citation>
    <scope>NUCLEOTIDE SEQUENCE</scope>
    <source>
        <strain evidence="6">CBS6341</strain>
    </source>
</reference>
<dbReference type="InterPro" id="IPR035246">
    <property type="entry name" value="Spermidine_synt_N"/>
</dbReference>
<dbReference type="CDD" id="cd02440">
    <property type="entry name" value="AdoMet_MTases"/>
    <property type="match status" value="1"/>
</dbReference>
<dbReference type="PROSITE" id="PS01330">
    <property type="entry name" value="PABS_1"/>
    <property type="match status" value="1"/>
</dbReference>
<organism evidence="6 7">
    <name type="scientific">Wickerhamomyces mucosus</name>
    <dbReference type="NCBI Taxonomy" id="1378264"/>
    <lineage>
        <taxon>Eukaryota</taxon>
        <taxon>Fungi</taxon>
        <taxon>Dikarya</taxon>
        <taxon>Ascomycota</taxon>
        <taxon>Saccharomycotina</taxon>
        <taxon>Saccharomycetes</taxon>
        <taxon>Phaffomycetales</taxon>
        <taxon>Wickerhamomycetaceae</taxon>
        <taxon>Wickerhamomyces</taxon>
    </lineage>
</organism>
<feature type="domain" description="PABS" evidence="5">
    <location>
        <begin position="19"/>
        <end position="259"/>
    </location>
</feature>
<proteinExistence type="inferred from homology"/>
<dbReference type="OrthoDB" id="38125at2759"/>
<sequence length="306" mass="35038">MPNQDSTSSPQLTHATINNGWFREVSDESFPGQAFELRVSKILHVEKSEFQDILVFESTDYGNVLVLDGIIQLSERDEFSYQEMITHIPIFAHKNPKSVLIIGGGDGGVLREVLKHNYIERIIQVEIDETVIRLSKKYLKSMSIGFDNPKVEIKLCDGFAYLDELRSAQEKFDIIITDSSDPDGPAAAFFQENYFKLLYNALNENGNVIMQASENVWLNINKLKELKQTMQKVFPNVMYTETSVPTYTSGRLGLMVASKDDSLKLNQPVRSFNREQEIDLFRYYNSSIHKSSFDLPNWASSFLDQY</sequence>
<accession>A0A9P8PXM0</accession>
<name>A0A9P8PXM0_9ASCO</name>
<dbReference type="FunFam" id="3.40.50.150:FF:000013">
    <property type="entry name" value="Spermidine synthase"/>
    <property type="match status" value="1"/>
</dbReference>
<dbReference type="InterPro" id="IPR030373">
    <property type="entry name" value="PABS_CS"/>
</dbReference>
<dbReference type="InterPro" id="IPR037163">
    <property type="entry name" value="Spermidine_synt_N_sf"/>
</dbReference>
<dbReference type="Proteomes" id="UP000769528">
    <property type="component" value="Unassembled WGS sequence"/>
</dbReference>
<dbReference type="Gene3D" id="3.40.50.150">
    <property type="entry name" value="Vaccinia Virus protein VP39"/>
    <property type="match status" value="1"/>
</dbReference>
<dbReference type="NCBIfam" id="NF002010">
    <property type="entry name" value="PRK00811.1"/>
    <property type="match status" value="1"/>
</dbReference>
<keyword evidence="2 3" id="KW-0808">Transferase</keyword>
<evidence type="ECO:0000259" key="5">
    <source>
        <dbReference type="PROSITE" id="PS51006"/>
    </source>
</evidence>
<protein>
    <recommendedName>
        <fullName evidence="5">PABS domain-containing protein</fullName>
    </recommendedName>
</protein>
<evidence type="ECO:0000313" key="6">
    <source>
        <dbReference type="EMBL" id="KAH3679465.1"/>
    </source>
</evidence>
<dbReference type="NCBIfam" id="TIGR00417">
    <property type="entry name" value="speE"/>
    <property type="match status" value="1"/>
</dbReference>
<dbReference type="InterPro" id="IPR001045">
    <property type="entry name" value="Spermi_synthase"/>
</dbReference>
<dbReference type="PROSITE" id="PS51006">
    <property type="entry name" value="PABS_2"/>
    <property type="match status" value="1"/>
</dbReference>
<dbReference type="Pfam" id="PF17284">
    <property type="entry name" value="Spermine_synt_N"/>
    <property type="match status" value="1"/>
</dbReference>
<evidence type="ECO:0000256" key="1">
    <source>
        <dbReference type="ARBA" id="ARBA00007867"/>
    </source>
</evidence>
<dbReference type="HAMAP" id="MF_00198">
    <property type="entry name" value="Spermidine_synth"/>
    <property type="match status" value="1"/>
</dbReference>
<dbReference type="SUPFAM" id="SSF53335">
    <property type="entry name" value="S-adenosyl-L-methionine-dependent methyltransferases"/>
    <property type="match status" value="1"/>
</dbReference>
<dbReference type="InterPro" id="IPR030374">
    <property type="entry name" value="PABS"/>
</dbReference>
<dbReference type="GO" id="GO:0008295">
    <property type="term" value="P:spermidine biosynthetic process"/>
    <property type="evidence" value="ECO:0007669"/>
    <property type="project" value="TreeGrafter"/>
</dbReference>
<reference evidence="6" key="1">
    <citation type="journal article" date="2021" name="Open Biol.">
        <title>Shared evolutionary footprints suggest mitochondrial oxidative damage underlies multiple complex I losses in fungi.</title>
        <authorList>
            <person name="Schikora-Tamarit M.A."/>
            <person name="Marcet-Houben M."/>
            <person name="Nosek J."/>
            <person name="Gabaldon T."/>
        </authorList>
    </citation>
    <scope>NUCLEOTIDE SEQUENCE</scope>
    <source>
        <strain evidence="6">CBS6341</strain>
    </source>
</reference>
<dbReference type="AlphaFoldDB" id="A0A9P8PXM0"/>
<evidence type="ECO:0000313" key="7">
    <source>
        <dbReference type="Proteomes" id="UP000769528"/>
    </source>
</evidence>
<keyword evidence="3" id="KW-0620">Polyamine biosynthesis</keyword>
<keyword evidence="7" id="KW-1185">Reference proteome</keyword>
<dbReference type="GO" id="GO:0004766">
    <property type="term" value="F:spermidine synthase activity"/>
    <property type="evidence" value="ECO:0007669"/>
    <property type="project" value="TreeGrafter"/>
</dbReference>
<gene>
    <name evidence="6" type="ORF">WICMUC_000955</name>
</gene>
<dbReference type="Pfam" id="PF01564">
    <property type="entry name" value="Spermine_synth"/>
    <property type="match status" value="1"/>
</dbReference>
<feature type="active site" description="Proton acceptor" evidence="3">
    <location>
        <position position="178"/>
    </location>
</feature>
<dbReference type="PANTHER" id="PTHR11558">
    <property type="entry name" value="SPERMIDINE/SPERMINE SYNTHASE"/>
    <property type="match status" value="1"/>
</dbReference>
<dbReference type="EMBL" id="JAEUBF010000309">
    <property type="protein sequence ID" value="KAH3679465.1"/>
    <property type="molecule type" value="Genomic_DNA"/>
</dbReference>
<evidence type="ECO:0000256" key="4">
    <source>
        <dbReference type="RuleBase" id="RU003836"/>
    </source>
</evidence>
<comment type="similarity">
    <text evidence="1 4">Belongs to the spermidine/spermine synthase family.</text>
</comment>
<dbReference type="NCBIfam" id="NF037959">
    <property type="entry name" value="MFS_SpdSyn"/>
    <property type="match status" value="1"/>
</dbReference>
<dbReference type="PANTHER" id="PTHR11558:SF11">
    <property type="entry name" value="SPERMIDINE SYNTHASE"/>
    <property type="match status" value="1"/>
</dbReference>